<evidence type="ECO:0000313" key="2">
    <source>
        <dbReference type="Proteomes" id="UP000800096"/>
    </source>
</evidence>
<keyword evidence="2" id="KW-1185">Reference proteome</keyword>
<protein>
    <submittedName>
        <fullName evidence="1">Uncharacterized protein</fullName>
    </submittedName>
</protein>
<dbReference type="AlphaFoldDB" id="A0A6A5QX15"/>
<accession>A0A6A5QX15</accession>
<name>A0A6A5QX15_AMPQU</name>
<evidence type="ECO:0000313" key="1">
    <source>
        <dbReference type="EMBL" id="KAF1919096.1"/>
    </source>
</evidence>
<sequence length="166" mass="18788">MVSPFLLPIVFSAHNFQNKTKQNKNNITSPKMLLHTLDGGFRAQDNSRMQLSTTNLPDFASRGTTFTTSHKPFLLLHTLDGGLWAQDNSRMHLKHPHRRIRLRPNPSLPKQHSYFCIPLMAALELRSIQECSCSTLITMSPTSTTSPLHCTLLMAAFELRTIQDCN</sequence>
<gene>
    <name evidence="1" type="ORF">BDU57DRAFT_129607</name>
</gene>
<reference evidence="1" key="1">
    <citation type="journal article" date="2020" name="Stud. Mycol.">
        <title>101 Dothideomycetes genomes: a test case for predicting lifestyles and emergence of pathogens.</title>
        <authorList>
            <person name="Haridas S."/>
            <person name="Albert R."/>
            <person name="Binder M."/>
            <person name="Bloem J."/>
            <person name="Labutti K."/>
            <person name="Salamov A."/>
            <person name="Andreopoulos B."/>
            <person name="Baker S."/>
            <person name="Barry K."/>
            <person name="Bills G."/>
            <person name="Bluhm B."/>
            <person name="Cannon C."/>
            <person name="Castanera R."/>
            <person name="Culley D."/>
            <person name="Daum C."/>
            <person name="Ezra D."/>
            <person name="Gonzalez J."/>
            <person name="Henrissat B."/>
            <person name="Kuo A."/>
            <person name="Liang C."/>
            <person name="Lipzen A."/>
            <person name="Lutzoni F."/>
            <person name="Magnuson J."/>
            <person name="Mondo S."/>
            <person name="Nolan M."/>
            <person name="Ohm R."/>
            <person name="Pangilinan J."/>
            <person name="Park H.-J."/>
            <person name="Ramirez L."/>
            <person name="Alfaro M."/>
            <person name="Sun H."/>
            <person name="Tritt A."/>
            <person name="Yoshinaga Y."/>
            <person name="Zwiers L.-H."/>
            <person name="Turgeon B."/>
            <person name="Goodwin S."/>
            <person name="Spatafora J."/>
            <person name="Crous P."/>
            <person name="Grigoriev I."/>
        </authorList>
    </citation>
    <scope>NUCLEOTIDE SEQUENCE</scope>
    <source>
        <strain evidence="1">HMLAC05119</strain>
    </source>
</reference>
<proteinExistence type="predicted"/>
<dbReference type="EMBL" id="ML979133">
    <property type="protein sequence ID" value="KAF1919096.1"/>
    <property type="molecule type" value="Genomic_DNA"/>
</dbReference>
<organism evidence="1 2">
    <name type="scientific">Ampelomyces quisqualis</name>
    <name type="common">Powdery mildew agent</name>
    <dbReference type="NCBI Taxonomy" id="50730"/>
    <lineage>
        <taxon>Eukaryota</taxon>
        <taxon>Fungi</taxon>
        <taxon>Dikarya</taxon>
        <taxon>Ascomycota</taxon>
        <taxon>Pezizomycotina</taxon>
        <taxon>Dothideomycetes</taxon>
        <taxon>Pleosporomycetidae</taxon>
        <taxon>Pleosporales</taxon>
        <taxon>Pleosporineae</taxon>
        <taxon>Phaeosphaeriaceae</taxon>
        <taxon>Ampelomyces</taxon>
    </lineage>
</organism>
<dbReference type="Proteomes" id="UP000800096">
    <property type="component" value="Unassembled WGS sequence"/>
</dbReference>